<dbReference type="Pfam" id="PF04312">
    <property type="entry name" value="DUF460"/>
    <property type="match status" value="1"/>
</dbReference>
<organism evidence="2 3">
    <name type="scientific">Metallosphaera tengchongensis</name>
    <dbReference type="NCBI Taxonomy" id="1532350"/>
    <lineage>
        <taxon>Archaea</taxon>
        <taxon>Thermoproteota</taxon>
        <taxon>Thermoprotei</taxon>
        <taxon>Sulfolobales</taxon>
        <taxon>Sulfolobaceae</taxon>
        <taxon>Metallosphaera</taxon>
    </lineage>
</organism>
<dbReference type="EMBL" id="CP049074">
    <property type="protein sequence ID" value="QKQ99987.1"/>
    <property type="molecule type" value="Genomic_DNA"/>
</dbReference>
<dbReference type="AlphaFoldDB" id="A0A6N0NX92"/>
<keyword evidence="1" id="KW-0175">Coiled coil</keyword>
<feature type="coiled-coil region" evidence="1">
    <location>
        <begin position="484"/>
        <end position="511"/>
    </location>
</feature>
<gene>
    <name evidence="2" type="ORF">GWK48_05970</name>
</gene>
<dbReference type="PANTHER" id="PTHR40707">
    <property type="entry name" value="POSSIBLE NUCLEASE OF RNASE H FOLD, RUVC/YQGF FAMILY"/>
    <property type="match status" value="1"/>
</dbReference>
<name>A0A6N0NX92_9CREN</name>
<reference evidence="2 3" key="1">
    <citation type="submission" date="2020-02" db="EMBL/GenBank/DDBJ databases">
        <title>Comparative genome analysis reveals the metabolism and evolution of the thermophilic archaeal genus Metallosphaera.</title>
        <authorList>
            <person name="Jiang C."/>
        </authorList>
    </citation>
    <scope>NUCLEOTIDE SEQUENCE [LARGE SCALE GENOMIC DNA]</scope>
    <source>
        <strain evidence="2 3">Ric-A</strain>
    </source>
</reference>
<keyword evidence="3" id="KW-1185">Reference proteome</keyword>
<dbReference type="InterPro" id="IPR007408">
    <property type="entry name" value="DUF460"/>
</dbReference>
<sequence>MKVMGIDIEKGSPNSNEQPKYSIVIMDETGNIILKAEEVSRSRIVRLAWEYEVSAIGTDNVYELGSTDKEIISLLSLLPENVEVIQVNVKNGAFMDLKEVAKEYGIDVQGKPTSSRTAYIVASLVLKGAGTKIKFVENRTKIIISKGRRSGPGGMSSNRYKRHLRGLVLRVFKRVKEELDRHNFDYDVVVRRTKAGLESAMFIVYAPRESLYGIVRKMSGHDVNLEIRPIYRDRIEFIDSKKASQRPIIVGLDPGLEFGISVLDMYGNPLLLSTKRGIDRESLIELILEIGSPVIIATDVNPVPDTVRKLGAILRSRIHVPEKSLSVEEKQTILEDISKKYGMHISDPHVRDSLAAAVMAFRDVERKLRHAEGLINRFGIDMDKNNVFRCIIDDNTIAECIEKEIDKKITESKKPEISVQDLKETNQNIQDSNKLNEEIMFLKHELLKMRRILSKVLGEKYELERKIEEIKLFYRKETERDRRVEELKNIIDQKNKEISRLREILSNYDKRASSLEKVIEALISGKVITVRGSFKGMEVRDGKLYYGEWAINNQLALYISNEIAVVDESLIKDLQLLRKELEISKKVDESSLKKLIDEYRSSRTRSLK</sequence>
<dbReference type="RefSeq" id="WP_174630529.1">
    <property type="nucleotide sequence ID" value="NZ_CP049074.1"/>
</dbReference>
<proteinExistence type="predicted"/>
<evidence type="ECO:0000313" key="3">
    <source>
        <dbReference type="Proteomes" id="UP000509301"/>
    </source>
</evidence>
<dbReference type="OrthoDB" id="15228at2157"/>
<evidence type="ECO:0000313" key="2">
    <source>
        <dbReference type="EMBL" id="QKQ99987.1"/>
    </source>
</evidence>
<dbReference type="KEGG" id="mten:GWK48_05970"/>
<accession>A0A6N0NX92</accession>
<evidence type="ECO:0000256" key="1">
    <source>
        <dbReference type="SAM" id="Coils"/>
    </source>
</evidence>
<dbReference type="Proteomes" id="UP000509301">
    <property type="component" value="Chromosome"/>
</dbReference>
<dbReference type="PANTHER" id="PTHR40707:SF1">
    <property type="entry name" value="DUF460 DOMAIN-CONTAINING PROTEIN"/>
    <property type="match status" value="1"/>
</dbReference>
<dbReference type="GeneID" id="55641478"/>
<protein>
    <submittedName>
        <fullName evidence="2">DUF460 domain-containing protein</fullName>
    </submittedName>
</protein>